<dbReference type="PRINTS" id="PR01490">
    <property type="entry name" value="RTXTOXIND"/>
</dbReference>
<dbReference type="PANTHER" id="PTHR30386:SF26">
    <property type="entry name" value="TRANSPORT PROTEIN COMB"/>
    <property type="match status" value="1"/>
</dbReference>
<protein>
    <recommendedName>
        <fullName evidence="9">Membrane fusion protein (MFP) family protein</fullName>
    </recommendedName>
</protein>
<dbReference type="InterPro" id="IPR058982">
    <property type="entry name" value="Beta-barrel_AprE"/>
</dbReference>
<reference evidence="13 14" key="1">
    <citation type="submission" date="2019-11" db="EMBL/GenBank/DDBJ databases">
        <title>Type strains purchased from KCTC, JCM and DSMZ.</title>
        <authorList>
            <person name="Lu H."/>
        </authorList>
    </citation>
    <scope>NUCLEOTIDE SEQUENCE [LARGE SCALE GENOMIC DNA]</scope>
    <source>
        <strain evidence="13 14">KCTC 42409</strain>
    </source>
</reference>
<evidence type="ECO:0000256" key="3">
    <source>
        <dbReference type="ARBA" id="ARBA00022448"/>
    </source>
</evidence>
<keyword evidence="3 9" id="KW-0813">Transport</keyword>
<evidence type="ECO:0000256" key="7">
    <source>
        <dbReference type="ARBA" id="ARBA00022989"/>
    </source>
</evidence>
<dbReference type="InterPro" id="IPR050739">
    <property type="entry name" value="MFP"/>
</dbReference>
<evidence type="ECO:0000256" key="4">
    <source>
        <dbReference type="ARBA" id="ARBA00022475"/>
    </source>
</evidence>
<evidence type="ECO:0000256" key="2">
    <source>
        <dbReference type="ARBA" id="ARBA00009477"/>
    </source>
</evidence>
<keyword evidence="14" id="KW-1185">Reference proteome</keyword>
<comment type="caution">
    <text evidence="13">The sequence shown here is derived from an EMBL/GenBank/DDBJ whole genome shotgun (WGS) entry which is preliminary data.</text>
</comment>
<dbReference type="OrthoDB" id="9775513at2"/>
<gene>
    <name evidence="13" type="ORF">GM668_25300</name>
</gene>
<evidence type="ECO:0000313" key="14">
    <source>
        <dbReference type="Proteomes" id="UP000484015"/>
    </source>
</evidence>
<evidence type="ECO:0000256" key="5">
    <source>
        <dbReference type="ARBA" id="ARBA00022519"/>
    </source>
</evidence>
<accession>A0A6L6Q697</accession>
<dbReference type="Gene3D" id="2.40.30.170">
    <property type="match status" value="1"/>
</dbReference>
<evidence type="ECO:0000256" key="6">
    <source>
        <dbReference type="ARBA" id="ARBA00022692"/>
    </source>
</evidence>
<dbReference type="NCBIfam" id="TIGR01843">
    <property type="entry name" value="type_I_hlyD"/>
    <property type="match status" value="1"/>
</dbReference>
<dbReference type="AlphaFoldDB" id="A0A6L6Q697"/>
<dbReference type="InterPro" id="IPR010129">
    <property type="entry name" value="T1SS_HlyD"/>
</dbReference>
<evidence type="ECO:0000256" key="9">
    <source>
        <dbReference type="RuleBase" id="RU365093"/>
    </source>
</evidence>
<dbReference type="Pfam" id="PF25994">
    <property type="entry name" value="HH_AprE"/>
    <property type="match status" value="1"/>
</dbReference>
<sequence>MSMKKFAQRVLFGAEGQTGMGSRKRRLLSEAARVEEELVPAFVRPLLVMVTIVVVLFFMWAAVTQITEVARAPGEVAPAGQVKVVQHIDGGAVAEIAVEEKALVQQGQVLVRLDGSQALADLRQTAARMMVLKLRLERLSAFVENRKPKFEELAPDHPELVAHQQQIYQTQLSSRDSALAIIDHQISQRTDRLQQTQKALATALEHQGLTGELTNMREDLASRKLVNRSVLLETRRAKVSADGEVARLSGDAKVSEQELAESRSRRVDTLNVLRRDALAEIGNVSAELAEVTELLARLQAKVDRLVVRAPVRGYVQDMKVQTVGQVVQPGGLIMQIVPDAVPLEAVVRIAPKDIGYVKVGQTVNLRVSSFDYARFGFAEGKLKRITATSVVGEDGRPYFRGWVDLPQPYVGHNRDRYMLQPGMGVEAEILTGEKTVLAYLSKPLLEMFSRSFRER</sequence>
<dbReference type="InterPro" id="IPR058781">
    <property type="entry name" value="HH_AprE-like"/>
</dbReference>
<feature type="transmembrane region" description="Helical" evidence="9">
    <location>
        <begin position="42"/>
        <end position="63"/>
    </location>
</feature>
<evidence type="ECO:0000259" key="12">
    <source>
        <dbReference type="Pfam" id="PF26002"/>
    </source>
</evidence>
<feature type="coiled-coil region" evidence="10">
    <location>
        <begin position="281"/>
        <end position="308"/>
    </location>
</feature>
<feature type="domain" description="AprE-like beta-barrel" evidence="12">
    <location>
        <begin position="345"/>
        <end position="432"/>
    </location>
</feature>
<evidence type="ECO:0000256" key="1">
    <source>
        <dbReference type="ARBA" id="ARBA00004377"/>
    </source>
</evidence>
<keyword evidence="7 9" id="KW-1133">Transmembrane helix</keyword>
<dbReference type="GO" id="GO:0005886">
    <property type="term" value="C:plasma membrane"/>
    <property type="evidence" value="ECO:0007669"/>
    <property type="project" value="UniProtKB-SubCell"/>
</dbReference>
<comment type="similarity">
    <text evidence="2 9">Belongs to the membrane fusion protein (MFP) (TC 8.A.1) family.</text>
</comment>
<evidence type="ECO:0000256" key="10">
    <source>
        <dbReference type="SAM" id="Coils"/>
    </source>
</evidence>
<evidence type="ECO:0000256" key="8">
    <source>
        <dbReference type="ARBA" id="ARBA00023136"/>
    </source>
</evidence>
<dbReference type="GO" id="GO:0015031">
    <property type="term" value="P:protein transport"/>
    <property type="evidence" value="ECO:0007669"/>
    <property type="project" value="InterPro"/>
</dbReference>
<dbReference type="PANTHER" id="PTHR30386">
    <property type="entry name" value="MEMBRANE FUSION SUBUNIT OF EMRAB-TOLC MULTIDRUG EFFLUX PUMP"/>
    <property type="match status" value="1"/>
</dbReference>
<keyword evidence="10" id="KW-0175">Coiled coil</keyword>
<dbReference type="SUPFAM" id="SSF111369">
    <property type="entry name" value="HlyD-like secretion proteins"/>
    <property type="match status" value="1"/>
</dbReference>
<organism evidence="13 14">
    <name type="scientific">Pseudoduganella ginsengisoli</name>
    <dbReference type="NCBI Taxonomy" id="1462440"/>
    <lineage>
        <taxon>Bacteria</taxon>
        <taxon>Pseudomonadati</taxon>
        <taxon>Pseudomonadota</taxon>
        <taxon>Betaproteobacteria</taxon>
        <taxon>Burkholderiales</taxon>
        <taxon>Oxalobacteraceae</taxon>
        <taxon>Telluria group</taxon>
        <taxon>Pseudoduganella</taxon>
    </lineage>
</organism>
<dbReference type="EMBL" id="WNLA01000024">
    <property type="protein sequence ID" value="MTW05403.1"/>
    <property type="molecule type" value="Genomic_DNA"/>
</dbReference>
<dbReference type="Proteomes" id="UP000484015">
    <property type="component" value="Unassembled WGS sequence"/>
</dbReference>
<dbReference type="Pfam" id="PF26002">
    <property type="entry name" value="Beta-barrel_AprE"/>
    <property type="match status" value="1"/>
</dbReference>
<name>A0A6L6Q697_9BURK</name>
<evidence type="ECO:0000259" key="11">
    <source>
        <dbReference type="Pfam" id="PF25994"/>
    </source>
</evidence>
<evidence type="ECO:0000313" key="13">
    <source>
        <dbReference type="EMBL" id="MTW05403.1"/>
    </source>
</evidence>
<keyword evidence="5 9" id="KW-0997">Cell inner membrane</keyword>
<comment type="subcellular location">
    <subcellularLocation>
        <location evidence="1 9">Cell inner membrane</location>
        <topology evidence="1 9">Single-pass membrane protein</topology>
    </subcellularLocation>
</comment>
<keyword evidence="4 9" id="KW-1003">Cell membrane</keyword>
<proteinExistence type="inferred from homology"/>
<keyword evidence="6 9" id="KW-0812">Transmembrane</keyword>
<feature type="domain" description="AprE-like long alpha-helical hairpin" evidence="11">
    <location>
        <begin position="119"/>
        <end position="299"/>
    </location>
</feature>
<keyword evidence="8 9" id="KW-0472">Membrane</keyword>